<dbReference type="InterPro" id="IPR005170">
    <property type="entry name" value="Transptr-assoc_dom"/>
</dbReference>
<dbReference type="SUPFAM" id="SSF54631">
    <property type="entry name" value="CBS-domain pair"/>
    <property type="match status" value="1"/>
</dbReference>
<evidence type="ECO:0000256" key="1">
    <source>
        <dbReference type="ARBA" id="ARBA00004141"/>
    </source>
</evidence>
<dbReference type="PANTHER" id="PTHR22777">
    <property type="entry name" value="HEMOLYSIN-RELATED"/>
    <property type="match status" value="1"/>
</dbReference>
<dbReference type="CDD" id="cd04590">
    <property type="entry name" value="CBS_pair_CorC_HlyC_assoc"/>
    <property type="match status" value="1"/>
</dbReference>
<protein>
    <submittedName>
        <fullName evidence="12">HlyC/CorC family transporter</fullName>
    </submittedName>
</protein>
<dbReference type="Gene3D" id="3.10.580.10">
    <property type="entry name" value="CBS-domain"/>
    <property type="match status" value="1"/>
</dbReference>
<proteinExistence type="predicted"/>
<dbReference type="InterPro" id="IPR000644">
    <property type="entry name" value="CBS_dom"/>
</dbReference>
<dbReference type="SMART" id="SM01091">
    <property type="entry name" value="CorC_HlyC"/>
    <property type="match status" value="1"/>
</dbReference>
<dbReference type="InterPro" id="IPR016169">
    <property type="entry name" value="FAD-bd_PCMH_sub2"/>
</dbReference>
<dbReference type="Gene3D" id="3.30.465.10">
    <property type="match status" value="1"/>
</dbReference>
<name>A0A831YB41_9AQUI</name>
<keyword evidence="4 8" id="KW-1133">Transmembrane helix</keyword>
<dbReference type="SMART" id="SM00116">
    <property type="entry name" value="CBS"/>
    <property type="match status" value="2"/>
</dbReference>
<keyword evidence="6 8" id="KW-0472">Membrane</keyword>
<reference evidence="12" key="1">
    <citation type="journal article" date="2020" name="mSystems">
        <title>Genome- and Community-Level Interaction Insights into Carbon Utilization and Element Cycling Functions of Hydrothermarchaeota in Hydrothermal Sediment.</title>
        <authorList>
            <person name="Zhou Z."/>
            <person name="Liu Y."/>
            <person name="Xu W."/>
            <person name="Pan J."/>
            <person name="Luo Z.H."/>
            <person name="Li M."/>
        </authorList>
    </citation>
    <scope>NUCLEOTIDE SEQUENCE [LARGE SCALE GENOMIC DNA]</scope>
    <source>
        <strain evidence="12">SpSt-1257</strain>
    </source>
</reference>
<evidence type="ECO:0000256" key="9">
    <source>
        <dbReference type="SAM" id="Phobius"/>
    </source>
</evidence>
<dbReference type="GO" id="GO:0005886">
    <property type="term" value="C:plasma membrane"/>
    <property type="evidence" value="ECO:0007669"/>
    <property type="project" value="TreeGrafter"/>
</dbReference>
<dbReference type="InterPro" id="IPR002550">
    <property type="entry name" value="CNNM"/>
</dbReference>
<comment type="subcellular location">
    <subcellularLocation>
        <location evidence="1">Membrane</location>
        <topology evidence="1">Multi-pass membrane protein</topology>
    </subcellularLocation>
</comment>
<feature type="transmembrane region" description="Helical" evidence="9">
    <location>
        <begin position="130"/>
        <end position="152"/>
    </location>
</feature>
<evidence type="ECO:0000256" key="8">
    <source>
        <dbReference type="PROSITE-ProRule" id="PRU01193"/>
    </source>
</evidence>
<keyword evidence="3" id="KW-0677">Repeat</keyword>
<feature type="domain" description="CBS" evidence="10">
    <location>
        <begin position="215"/>
        <end position="274"/>
    </location>
</feature>
<keyword evidence="5 7" id="KW-0129">CBS domain</keyword>
<dbReference type="Pfam" id="PF03471">
    <property type="entry name" value="CorC_HlyC"/>
    <property type="match status" value="1"/>
</dbReference>
<keyword evidence="2 8" id="KW-0812">Transmembrane</keyword>
<evidence type="ECO:0000256" key="2">
    <source>
        <dbReference type="ARBA" id="ARBA00022692"/>
    </source>
</evidence>
<organism evidence="12">
    <name type="scientific">Sulfurihydrogenibium azorense</name>
    <dbReference type="NCBI Taxonomy" id="309806"/>
    <lineage>
        <taxon>Bacteria</taxon>
        <taxon>Pseudomonadati</taxon>
        <taxon>Aquificota</taxon>
        <taxon>Aquificia</taxon>
        <taxon>Aquificales</taxon>
        <taxon>Hydrogenothermaceae</taxon>
        <taxon>Sulfurihydrogenibium</taxon>
    </lineage>
</organism>
<dbReference type="FunFam" id="3.10.580.10:FF:000002">
    <property type="entry name" value="Magnesium/cobalt efflux protein CorC"/>
    <property type="match status" value="1"/>
</dbReference>
<evidence type="ECO:0000256" key="7">
    <source>
        <dbReference type="PROSITE-ProRule" id="PRU00703"/>
    </source>
</evidence>
<evidence type="ECO:0000313" key="12">
    <source>
        <dbReference type="EMBL" id="HEV09297.1"/>
    </source>
</evidence>
<feature type="domain" description="CBS" evidence="10">
    <location>
        <begin position="279"/>
        <end position="335"/>
    </location>
</feature>
<gene>
    <name evidence="12" type="ORF">ENO34_02725</name>
</gene>
<dbReference type="EMBL" id="DSFC01000155">
    <property type="protein sequence ID" value="HEV09297.1"/>
    <property type="molecule type" value="Genomic_DNA"/>
</dbReference>
<feature type="transmembrane region" description="Helical" evidence="9">
    <location>
        <begin position="12"/>
        <end position="32"/>
    </location>
</feature>
<feature type="transmembrane region" description="Helical" evidence="9">
    <location>
        <begin position="99"/>
        <end position="118"/>
    </location>
</feature>
<dbReference type="Pfam" id="PF01595">
    <property type="entry name" value="CNNM"/>
    <property type="match status" value="1"/>
</dbReference>
<dbReference type="InterPro" id="IPR044751">
    <property type="entry name" value="Ion_transp-like_CBS"/>
</dbReference>
<evidence type="ECO:0000256" key="4">
    <source>
        <dbReference type="ARBA" id="ARBA00022989"/>
    </source>
</evidence>
<dbReference type="Proteomes" id="UP000885621">
    <property type="component" value="Unassembled WGS sequence"/>
</dbReference>
<feature type="domain" description="CNNM transmembrane" evidence="11">
    <location>
        <begin position="8"/>
        <end position="196"/>
    </location>
</feature>
<sequence>MEGRFTAISSDLVINFLVVFLFVFTAGFFAAVESSFFSLDRLKIKRLADKNNKSAKIVEFLRNRPKELVITFLIGNELANVAATSLVASITITYFGKEYLLIGSFISALLLLSLGDITPKIIGTNYPEKYALTVARPFYLFYILITPFRIVLLKTTEWILNKFGIQILSEEHKITEDDLRFIIHNAVDTKTITEEEKKLIENTFELSEKTVIEIMVPRRDIFAVEKGITVRELANLLQDKDYSRIPVYQGDLDNIVGIIHLKDIIFLILEGKEEKIDNFIKPVLFMPEFTTLLDAMKKFNETQQHLAIVINEHGTTIGLLTYKDIIESIVGDIPEEFEVVEPSIKQLSENVWILSGKTDVEFLTEEFNITLPEDYDYDTVAGFVLSQLKDLPKEGDSFEYQGYKFTVLQMSFNRIEKVQIEKLENQPSEESGVENA</sequence>
<dbReference type="InterPro" id="IPR036318">
    <property type="entry name" value="FAD-bd_PCMH-like_sf"/>
</dbReference>
<dbReference type="PROSITE" id="PS51371">
    <property type="entry name" value="CBS"/>
    <property type="match status" value="2"/>
</dbReference>
<dbReference type="PROSITE" id="PS51846">
    <property type="entry name" value="CNNM"/>
    <property type="match status" value="1"/>
</dbReference>
<dbReference type="PANTHER" id="PTHR22777:SF17">
    <property type="entry name" value="UPF0053 PROTEIN SLL0260"/>
    <property type="match status" value="1"/>
</dbReference>
<dbReference type="Pfam" id="PF00571">
    <property type="entry name" value="CBS"/>
    <property type="match status" value="2"/>
</dbReference>
<evidence type="ECO:0000256" key="6">
    <source>
        <dbReference type="ARBA" id="ARBA00023136"/>
    </source>
</evidence>
<dbReference type="AlphaFoldDB" id="A0A831YB41"/>
<evidence type="ECO:0000259" key="11">
    <source>
        <dbReference type="PROSITE" id="PS51846"/>
    </source>
</evidence>
<feature type="transmembrane region" description="Helical" evidence="9">
    <location>
        <begin position="68"/>
        <end position="92"/>
    </location>
</feature>
<comment type="caution">
    <text evidence="12">The sequence shown here is derived from an EMBL/GenBank/DDBJ whole genome shotgun (WGS) entry which is preliminary data.</text>
</comment>
<dbReference type="SUPFAM" id="SSF56176">
    <property type="entry name" value="FAD-binding/transporter-associated domain-like"/>
    <property type="match status" value="1"/>
</dbReference>
<evidence type="ECO:0000259" key="10">
    <source>
        <dbReference type="PROSITE" id="PS51371"/>
    </source>
</evidence>
<evidence type="ECO:0000256" key="5">
    <source>
        <dbReference type="ARBA" id="ARBA00023122"/>
    </source>
</evidence>
<dbReference type="GO" id="GO:0050660">
    <property type="term" value="F:flavin adenine dinucleotide binding"/>
    <property type="evidence" value="ECO:0007669"/>
    <property type="project" value="InterPro"/>
</dbReference>
<dbReference type="InterPro" id="IPR046342">
    <property type="entry name" value="CBS_dom_sf"/>
</dbReference>
<evidence type="ECO:0000256" key="3">
    <source>
        <dbReference type="ARBA" id="ARBA00022737"/>
    </source>
</evidence>
<accession>A0A831YB41</accession>